<sequence length="69" mass="7826">MRKLYLISGTPAPDAPQEQVRKRLRKLRVRNDPQCARCAGREWVTATIGNVKSKLCVNCLTKGERVVMD</sequence>
<evidence type="ECO:0000313" key="1">
    <source>
        <dbReference type="EMBL" id="THD06114.1"/>
    </source>
</evidence>
<protein>
    <submittedName>
        <fullName evidence="1">Uncharacterized protein</fullName>
    </submittedName>
</protein>
<proteinExistence type="predicted"/>
<dbReference type="AlphaFoldDB" id="A0A4S3KDX4"/>
<accession>A0A4S3KDX4</accession>
<gene>
    <name evidence="1" type="ORF">B1991_14315</name>
</gene>
<keyword evidence="2" id="KW-1185">Reference proteome</keyword>
<dbReference type="EMBL" id="MWIO01000045">
    <property type="protein sequence ID" value="THD06114.1"/>
    <property type="molecule type" value="Genomic_DNA"/>
</dbReference>
<reference evidence="1 2" key="1">
    <citation type="submission" date="2017-02" db="EMBL/GenBank/DDBJ databases">
        <title>Whole genome sequencing of Rhodanobacter lindaniclasticus DSM 17932.</title>
        <authorList>
            <person name="Kumar S."/>
            <person name="Patil P."/>
            <person name="Patil P.B."/>
        </authorList>
    </citation>
    <scope>NUCLEOTIDE SEQUENCE [LARGE SCALE GENOMIC DNA]</scope>
    <source>
        <strain evidence="1 2">DSM 17932</strain>
    </source>
</reference>
<comment type="caution">
    <text evidence="1">The sequence shown here is derived from an EMBL/GenBank/DDBJ whole genome shotgun (WGS) entry which is preliminary data.</text>
</comment>
<name>A0A4S3KDX4_9GAMM</name>
<dbReference type="RefSeq" id="WP_136259357.1">
    <property type="nucleotide sequence ID" value="NZ_MWIO01000045.1"/>
</dbReference>
<evidence type="ECO:0000313" key="2">
    <source>
        <dbReference type="Proteomes" id="UP000306317"/>
    </source>
</evidence>
<organism evidence="1 2">
    <name type="scientific">Rhodanobacter lindaniclasticus</name>
    <dbReference type="NCBI Taxonomy" id="75310"/>
    <lineage>
        <taxon>Bacteria</taxon>
        <taxon>Pseudomonadati</taxon>
        <taxon>Pseudomonadota</taxon>
        <taxon>Gammaproteobacteria</taxon>
        <taxon>Lysobacterales</taxon>
        <taxon>Rhodanobacteraceae</taxon>
        <taxon>Rhodanobacter</taxon>
    </lineage>
</organism>
<dbReference type="Proteomes" id="UP000306317">
    <property type="component" value="Unassembled WGS sequence"/>
</dbReference>